<evidence type="ECO:0000256" key="9">
    <source>
        <dbReference type="ARBA" id="ARBA00023136"/>
    </source>
</evidence>
<dbReference type="FunFam" id="1.20.1280.290:FF:000001">
    <property type="entry name" value="Bidirectional sugar transporter SWEET"/>
    <property type="match status" value="1"/>
</dbReference>
<protein>
    <recommendedName>
        <fullName evidence="11">Bidirectional sugar transporter SWEET</fullName>
    </recommendedName>
</protein>
<evidence type="ECO:0000256" key="5">
    <source>
        <dbReference type="ARBA" id="ARBA00022597"/>
    </source>
</evidence>
<evidence type="ECO:0000256" key="4">
    <source>
        <dbReference type="ARBA" id="ARBA00022475"/>
    </source>
</evidence>
<evidence type="ECO:0000256" key="10">
    <source>
        <dbReference type="ARBA" id="ARBA00037238"/>
    </source>
</evidence>
<keyword evidence="8 11" id="KW-1133">Transmembrane helix</keyword>
<comment type="subcellular location">
    <subcellularLocation>
        <location evidence="1">Cell membrane</location>
        <topology evidence="1">Multi-pass membrane protein</topology>
    </subcellularLocation>
</comment>
<dbReference type="InterPro" id="IPR004316">
    <property type="entry name" value="SWEET_rpt"/>
</dbReference>
<keyword evidence="4" id="KW-1003">Cell membrane</keyword>
<reference evidence="12" key="1">
    <citation type="submission" date="2022-03" db="EMBL/GenBank/DDBJ databases">
        <title>A functionally conserved STORR gene fusion in Papaver species that diverged 16.8 million years ago.</title>
        <authorList>
            <person name="Catania T."/>
        </authorList>
    </citation>
    <scope>NUCLEOTIDE SEQUENCE</scope>
    <source>
        <strain evidence="12">S-191538</strain>
    </source>
</reference>
<keyword evidence="7" id="KW-0677">Repeat</keyword>
<accession>A0AA42B084</accession>
<keyword evidence="13" id="KW-1185">Reference proteome</keyword>
<evidence type="ECO:0000313" key="13">
    <source>
        <dbReference type="Proteomes" id="UP001177140"/>
    </source>
</evidence>
<dbReference type="PANTHER" id="PTHR10791">
    <property type="entry name" value="RAG1-ACTIVATING PROTEIN 1"/>
    <property type="match status" value="1"/>
</dbReference>
<comment type="similarity">
    <text evidence="2 11">Belongs to the SWEET sugar transporter family.</text>
</comment>
<dbReference type="AlphaFoldDB" id="A0AA42B084"/>
<keyword evidence="5 11" id="KW-0762">Sugar transport</keyword>
<feature type="transmembrane region" description="Helical" evidence="11">
    <location>
        <begin position="47"/>
        <end position="65"/>
    </location>
</feature>
<comment type="caution">
    <text evidence="12">The sequence shown here is derived from an EMBL/GenBank/DDBJ whole genome shotgun (WGS) entry which is preliminary data.</text>
</comment>
<comment type="function">
    <text evidence="11">Mediates both low-affinity uptake and efflux of sugar across the membrane.</text>
</comment>
<keyword evidence="9 11" id="KW-0472">Membrane</keyword>
<evidence type="ECO:0000256" key="6">
    <source>
        <dbReference type="ARBA" id="ARBA00022692"/>
    </source>
</evidence>
<dbReference type="Proteomes" id="UP001177140">
    <property type="component" value="Unassembled WGS sequence"/>
</dbReference>
<dbReference type="Gene3D" id="1.20.1280.290">
    <property type="match status" value="2"/>
</dbReference>
<comment type="function">
    <text evidence="10">Mediates both low-affinity uptake and efflux of sugar across the plasma membrane.</text>
</comment>
<dbReference type="PANTHER" id="PTHR10791:SF30">
    <property type="entry name" value="SUGAR TRANSPORTER SWEET1"/>
    <property type="match status" value="1"/>
</dbReference>
<evidence type="ECO:0000313" key="12">
    <source>
        <dbReference type="EMBL" id="MCL7046334.1"/>
    </source>
</evidence>
<feature type="transmembrane region" description="Helical" evidence="11">
    <location>
        <begin position="71"/>
        <end position="95"/>
    </location>
</feature>
<keyword evidence="3 11" id="KW-0813">Transport</keyword>
<name>A0AA42B084_PAPNU</name>
<feature type="transmembrane region" description="Helical" evidence="11">
    <location>
        <begin position="102"/>
        <end position="131"/>
    </location>
</feature>
<feature type="transmembrane region" description="Helical" evidence="11">
    <location>
        <begin position="151"/>
        <end position="170"/>
    </location>
</feature>
<feature type="transmembrane region" description="Helical" evidence="11">
    <location>
        <begin position="177"/>
        <end position="200"/>
    </location>
</feature>
<proteinExistence type="inferred from homology"/>
<feature type="transmembrane region" description="Helical" evidence="11">
    <location>
        <begin position="6"/>
        <end position="35"/>
    </location>
</feature>
<keyword evidence="6 11" id="KW-0812">Transmembrane</keyword>
<evidence type="ECO:0000256" key="3">
    <source>
        <dbReference type="ARBA" id="ARBA00022448"/>
    </source>
</evidence>
<gene>
    <name evidence="12" type="ORF">MKW94_009028</name>
</gene>
<sequence length="234" mass="26637">MDNTEIIRTIFGTLGNVISFGLFLYPAATFLMIMINNGAVEEYSPNPHLATAMNCLLWVFYGLPFVHPKNIFVVTINGMGLGFQLIYLSIFLIYATKKRRSYVLSVLAGEAVFLTAVVLLLTLLCAVVNIITYTMQLHNLRQAYEAKSSNYMPIELLLFNALNGGCWLTYGLLRFDIYLVVSYGLGFVLGIIQIILWFWYNNPEPKDQEVEVQRFLPGTKRSNSYEKTWDVENV</sequence>
<dbReference type="InterPro" id="IPR047664">
    <property type="entry name" value="SWEET"/>
</dbReference>
<dbReference type="GO" id="GO:0051119">
    <property type="term" value="F:sugar transmembrane transporter activity"/>
    <property type="evidence" value="ECO:0007669"/>
    <property type="project" value="InterPro"/>
</dbReference>
<evidence type="ECO:0000256" key="1">
    <source>
        <dbReference type="ARBA" id="ARBA00004651"/>
    </source>
</evidence>
<comment type="caution">
    <text evidence="11">Lacks conserved residue(s) required for the propagation of feature annotation.</text>
</comment>
<evidence type="ECO:0000256" key="2">
    <source>
        <dbReference type="ARBA" id="ARBA00007809"/>
    </source>
</evidence>
<evidence type="ECO:0000256" key="11">
    <source>
        <dbReference type="RuleBase" id="RU910715"/>
    </source>
</evidence>
<organism evidence="12 13">
    <name type="scientific">Papaver nudicaule</name>
    <name type="common">Iceland poppy</name>
    <dbReference type="NCBI Taxonomy" id="74823"/>
    <lineage>
        <taxon>Eukaryota</taxon>
        <taxon>Viridiplantae</taxon>
        <taxon>Streptophyta</taxon>
        <taxon>Embryophyta</taxon>
        <taxon>Tracheophyta</taxon>
        <taxon>Spermatophyta</taxon>
        <taxon>Magnoliopsida</taxon>
        <taxon>Ranunculales</taxon>
        <taxon>Papaveraceae</taxon>
        <taxon>Papaveroideae</taxon>
        <taxon>Papaver</taxon>
    </lineage>
</organism>
<dbReference type="GO" id="GO:0005886">
    <property type="term" value="C:plasma membrane"/>
    <property type="evidence" value="ECO:0007669"/>
    <property type="project" value="UniProtKB-SubCell"/>
</dbReference>
<dbReference type="EMBL" id="JAJJMA010280052">
    <property type="protein sequence ID" value="MCL7046334.1"/>
    <property type="molecule type" value="Genomic_DNA"/>
</dbReference>
<evidence type="ECO:0000256" key="8">
    <source>
        <dbReference type="ARBA" id="ARBA00022989"/>
    </source>
</evidence>
<dbReference type="Pfam" id="PF03083">
    <property type="entry name" value="MtN3_slv"/>
    <property type="match status" value="2"/>
</dbReference>
<evidence type="ECO:0000256" key="7">
    <source>
        <dbReference type="ARBA" id="ARBA00022737"/>
    </source>
</evidence>